<dbReference type="Proteomes" id="UP000217790">
    <property type="component" value="Unassembled WGS sequence"/>
</dbReference>
<name>A0A2H3E9L7_ARMGA</name>
<keyword evidence="2" id="KW-1185">Reference proteome</keyword>
<dbReference type="InParanoid" id="A0A2H3E9L7"/>
<evidence type="ECO:0000313" key="1">
    <source>
        <dbReference type="EMBL" id="PBK96346.1"/>
    </source>
</evidence>
<reference evidence="2" key="1">
    <citation type="journal article" date="2017" name="Nat. Ecol. Evol.">
        <title>Genome expansion and lineage-specific genetic innovations in the forest pathogenic fungi Armillaria.</title>
        <authorList>
            <person name="Sipos G."/>
            <person name="Prasanna A.N."/>
            <person name="Walter M.C."/>
            <person name="O'Connor E."/>
            <person name="Balint B."/>
            <person name="Krizsan K."/>
            <person name="Kiss B."/>
            <person name="Hess J."/>
            <person name="Varga T."/>
            <person name="Slot J."/>
            <person name="Riley R."/>
            <person name="Boka B."/>
            <person name="Rigling D."/>
            <person name="Barry K."/>
            <person name="Lee J."/>
            <person name="Mihaltcheva S."/>
            <person name="LaButti K."/>
            <person name="Lipzen A."/>
            <person name="Waldron R."/>
            <person name="Moloney N.M."/>
            <person name="Sperisen C."/>
            <person name="Kredics L."/>
            <person name="Vagvoelgyi C."/>
            <person name="Patrignani A."/>
            <person name="Fitzpatrick D."/>
            <person name="Nagy I."/>
            <person name="Doyle S."/>
            <person name="Anderson J.B."/>
            <person name="Grigoriev I.V."/>
            <person name="Gueldener U."/>
            <person name="Muensterkoetter M."/>
            <person name="Nagy L.G."/>
        </authorList>
    </citation>
    <scope>NUCLEOTIDE SEQUENCE [LARGE SCALE GENOMIC DNA]</scope>
    <source>
        <strain evidence="2">Ar21-2</strain>
    </source>
</reference>
<accession>A0A2H3E9L7</accession>
<organism evidence="1 2">
    <name type="scientific">Armillaria gallica</name>
    <name type="common">Bulbous honey fungus</name>
    <name type="synonym">Armillaria bulbosa</name>
    <dbReference type="NCBI Taxonomy" id="47427"/>
    <lineage>
        <taxon>Eukaryota</taxon>
        <taxon>Fungi</taxon>
        <taxon>Dikarya</taxon>
        <taxon>Basidiomycota</taxon>
        <taxon>Agaricomycotina</taxon>
        <taxon>Agaricomycetes</taxon>
        <taxon>Agaricomycetidae</taxon>
        <taxon>Agaricales</taxon>
        <taxon>Marasmiineae</taxon>
        <taxon>Physalacriaceae</taxon>
        <taxon>Armillaria</taxon>
    </lineage>
</organism>
<proteinExistence type="predicted"/>
<sequence length="218" mass="23132">MSLTVLPPRARCIHVTDGIAPCHCPWFHASSLPLLELNCVECGHGIHAHVDYESKVVFHNPATHCAAYAQKAHKSHACTCSVQLFDHEPIVNAYRSIALPHSPAPLTSNLNSLPSFTANRATGDATLAISPAPIPSTTSGDPNTMLFASATVPFHSNSISHFSQSDAYAFVSHQKSDDGSVVHDLAGALGVHHASEGLYDYQGRSTGINGAPYIGPYA</sequence>
<protein>
    <submittedName>
        <fullName evidence="1">Uncharacterized protein</fullName>
    </submittedName>
</protein>
<dbReference type="OrthoDB" id="2924654at2759"/>
<gene>
    <name evidence="1" type="ORF">ARMGADRAFT_692606</name>
</gene>
<dbReference type="EMBL" id="KZ293650">
    <property type="protein sequence ID" value="PBK96346.1"/>
    <property type="molecule type" value="Genomic_DNA"/>
</dbReference>
<dbReference type="AlphaFoldDB" id="A0A2H3E9L7"/>
<evidence type="ECO:0000313" key="2">
    <source>
        <dbReference type="Proteomes" id="UP000217790"/>
    </source>
</evidence>
<dbReference type="OMA" id="PCHCPWF"/>